<dbReference type="NCBIfam" id="TIGR02397">
    <property type="entry name" value="dnaX_nterm"/>
    <property type="match status" value="1"/>
</dbReference>
<dbReference type="GO" id="GO:0009360">
    <property type="term" value="C:DNA polymerase III complex"/>
    <property type="evidence" value="ECO:0007669"/>
    <property type="project" value="InterPro"/>
</dbReference>
<keyword evidence="3" id="KW-0808">Transferase</keyword>
<dbReference type="NCBIfam" id="TIGR01128">
    <property type="entry name" value="holA"/>
    <property type="match status" value="1"/>
</dbReference>
<keyword evidence="8" id="KW-0862">Zinc</keyword>
<evidence type="ECO:0000256" key="2">
    <source>
        <dbReference type="ARBA" id="ARBA00012417"/>
    </source>
</evidence>
<dbReference type="GO" id="GO:0003677">
    <property type="term" value="F:DNA binding"/>
    <property type="evidence" value="ECO:0007669"/>
    <property type="project" value="InterPro"/>
</dbReference>
<evidence type="ECO:0000256" key="1">
    <source>
        <dbReference type="ARBA" id="ARBA00006360"/>
    </source>
</evidence>
<evidence type="ECO:0000256" key="4">
    <source>
        <dbReference type="ARBA" id="ARBA00022695"/>
    </source>
</evidence>
<dbReference type="Pfam" id="PF12169">
    <property type="entry name" value="DNA_pol3_gamma3"/>
    <property type="match status" value="1"/>
</dbReference>
<dbReference type="PANTHER" id="PTHR11669:SF0">
    <property type="entry name" value="PROTEIN STICHEL-LIKE 2"/>
    <property type="match status" value="1"/>
</dbReference>
<reference evidence="13 14" key="1">
    <citation type="submission" date="2019-03" db="EMBL/GenBank/DDBJ databases">
        <title>Genomic Encyclopedia of Type Strains, Phase IV (KMG-IV): sequencing the most valuable type-strain genomes for metagenomic binning, comparative biology and taxonomic classification.</title>
        <authorList>
            <person name="Goeker M."/>
        </authorList>
    </citation>
    <scope>NUCLEOTIDE SEQUENCE [LARGE SCALE GENOMIC DNA]</scope>
    <source>
        <strain evidence="13 14">DSM 24455</strain>
    </source>
</reference>
<dbReference type="Gene3D" id="1.10.8.60">
    <property type="match status" value="1"/>
</dbReference>
<comment type="caution">
    <text evidence="13">The sequence shown here is derived from an EMBL/GenBank/DDBJ whole genome shotgun (WGS) entry which is preliminary data.</text>
</comment>
<dbReference type="GO" id="GO:0003887">
    <property type="term" value="F:DNA-directed DNA polymerase activity"/>
    <property type="evidence" value="ECO:0007669"/>
    <property type="project" value="UniProtKB-KW"/>
</dbReference>
<dbReference type="InterPro" id="IPR050238">
    <property type="entry name" value="DNA_Rep/Repair_Clamp_Loader"/>
</dbReference>
<dbReference type="Gene3D" id="3.40.50.300">
    <property type="entry name" value="P-loop containing nucleotide triphosphate hydrolases"/>
    <property type="match status" value="1"/>
</dbReference>
<dbReference type="CDD" id="cd00009">
    <property type="entry name" value="AAA"/>
    <property type="match status" value="1"/>
</dbReference>
<dbReference type="SUPFAM" id="SSF52540">
    <property type="entry name" value="P-loop containing nucleoside triphosphate hydrolases"/>
    <property type="match status" value="1"/>
</dbReference>
<keyword evidence="4" id="KW-0548">Nucleotidyltransferase</keyword>
<keyword evidence="7" id="KW-0547">Nucleotide-binding</keyword>
<evidence type="ECO:0000256" key="9">
    <source>
        <dbReference type="ARBA" id="ARBA00022840"/>
    </source>
</evidence>
<evidence type="ECO:0000256" key="7">
    <source>
        <dbReference type="ARBA" id="ARBA00022741"/>
    </source>
</evidence>
<dbReference type="Pfam" id="PF20964">
    <property type="entry name" value="DnaX_C"/>
    <property type="match status" value="1"/>
</dbReference>
<dbReference type="SUPFAM" id="SSF48019">
    <property type="entry name" value="post-AAA+ oligomerization domain-like"/>
    <property type="match status" value="1"/>
</dbReference>
<dbReference type="FunFam" id="3.40.50.300:FF:000014">
    <property type="entry name" value="DNA polymerase III subunit gamma/tau"/>
    <property type="match status" value="1"/>
</dbReference>
<dbReference type="Pfam" id="PF22608">
    <property type="entry name" value="DNAX_ATPase_lid"/>
    <property type="match status" value="1"/>
</dbReference>
<evidence type="ECO:0000259" key="12">
    <source>
        <dbReference type="SMART" id="SM00382"/>
    </source>
</evidence>
<dbReference type="FunFam" id="1.10.8.60:FF:000013">
    <property type="entry name" value="DNA polymerase III subunit gamma/tau"/>
    <property type="match status" value="1"/>
</dbReference>
<comment type="similarity">
    <text evidence="1">Belongs to the DnaX/STICHEL family.</text>
</comment>
<keyword evidence="14" id="KW-1185">Reference proteome</keyword>
<name>A0A4R7K519_9CLOT</name>
<evidence type="ECO:0000313" key="13">
    <source>
        <dbReference type="EMBL" id="TDT45754.1"/>
    </source>
</evidence>
<dbReference type="InterPro" id="IPR045085">
    <property type="entry name" value="HLD_clamp_pol_III_gamma_tau"/>
</dbReference>
<keyword evidence="9" id="KW-0067">ATP-binding</keyword>
<comment type="catalytic activity">
    <reaction evidence="11">
        <text>DNA(n) + a 2'-deoxyribonucleoside 5'-triphosphate = DNA(n+1) + diphosphate</text>
        <dbReference type="Rhea" id="RHEA:22508"/>
        <dbReference type="Rhea" id="RHEA-COMP:17339"/>
        <dbReference type="Rhea" id="RHEA-COMP:17340"/>
        <dbReference type="ChEBI" id="CHEBI:33019"/>
        <dbReference type="ChEBI" id="CHEBI:61560"/>
        <dbReference type="ChEBI" id="CHEBI:173112"/>
        <dbReference type="EC" id="2.7.7.7"/>
    </reaction>
</comment>
<evidence type="ECO:0000256" key="5">
    <source>
        <dbReference type="ARBA" id="ARBA00022705"/>
    </source>
</evidence>
<evidence type="ECO:0000256" key="8">
    <source>
        <dbReference type="ARBA" id="ARBA00022833"/>
    </source>
</evidence>
<gene>
    <name evidence="13" type="ORF">EDD71_1485</name>
</gene>
<dbReference type="InterPro" id="IPR005790">
    <property type="entry name" value="DNA_polIII_delta"/>
</dbReference>
<dbReference type="SMART" id="SM00382">
    <property type="entry name" value="AAA"/>
    <property type="match status" value="1"/>
</dbReference>
<dbReference type="EMBL" id="SOAZ01000048">
    <property type="protein sequence ID" value="TDT45754.1"/>
    <property type="molecule type" value="Genomic_DNA"/>
</dbReference>
<protein>
    <recommendedName>
        <fullName evidence="2">DNA-directed DNA polymerase</fullName>
        <ecNumber evidence="2">2.7.7.7</ecNumber>
    </recommendedName>
</protein>
<feature type="domain" description="AAA+ ATPase" evidence="12">
    <location>
        <begin position="37"/>
        <end position="180"/>
    </location>
</feature>
<evidence type="ECO:0000313" key="14">
    <source>
        <dbReference type="Proteomes" id="UP000295325"/>
    </source>
</evidence>
<evidence type="ECO:0000256" key="11">
    <source>
        <dbReference type="ARBA" id="ARBA00049244"/>
    </source>
</evidence>
<keyword evidence="6" id="KW-0479">Metal-binding</keyword>
<dbReference type="NCBIfam" id="NF004046">
    <property type="entry name" value="PRK05563.1"/>
    <property type="match status" value="1"/>
</dbReference>
<dbReference type="Proteomes" id="UP000295325">
    <property type="component" value="Unassembled WGS sequence"/>
</dbReference>
<dbReference type="AlphaFoldDB" id="A0A4R7K519"/>
<dbReference type="PANTHER" id="PTHR11669">
    <property type="entry name" value="REPLICATION FACTOR C / DNA POLYMERASE III GAMMA-TAU SUBUNIT"/>
    <property type="match status" value="1"/>
</dbReference>
<dbReference type="RefSeq" id="WP_133629487.1">
    <property type="nucleotide sequence ID" value="NZ_SOAZ01000048.1"/>
</dbReference>
<evidence type="ECO:0000256" key="6">
    <source>
        <dbReference type="ARBA" id="ARBA00022723"/>
    </source>
</evidence>
<sequence>MSYMALYREWRPKTFEDVIGQDHIVKTIKNQINSNRIPHAYLFCGTRGTGKTSTAKILSKAVNCLSPGDGGDPCNQCEACREINAGTAIDVVEIDAASNNRVENVRELIEDVKYPPHKMKYKVYIIDEVHMLSTSAFNALLKTLEEPPSYVIFILATTDPQKVPATILSRCQRFDFKRIRVEDIISRLKRITSENGVLADDRTLGVVARVSDGAMRDALSILDQAMSMSQGRIEYEDVVSMLGLTSNEHIFSLVDSMAEGNVEAAVKIIDEIILNGKDILQFIKDLTKHFRNLLMVKISKNPDEIIDASEDNIKMLKEQARRFRSEEIMRAIKIMVEAENDARYTTQPRILLEIAVIKFCKREYDTSPEIILSRINMLEEKIKSGAIAVKVEDVKDDKKKQEVKKHKNVDNKHEEPAIHESLADTVSDDVTIDEVRSSWQEVLNLLKANKKMVVYAYLEPGDVADVKGNIITIAFDEKFAFSKANLEKSDNKQIAEEYFSKILNKNVKLQFKVLERENTIDRSIELAKQILGEDKVEVIE</sequence>
<dbReference type="InterPro" id="IPR027417">
    <property type="entry name" value="P-loop_NTPase"/>
</dbReference>
<dbReference type="InterPro" id="IPR048448">
    <property type="entry name" value="DnaX-like_C"/>
</dbReference>
<dbReference type="EC" id="2.7.7.7" evidence="2"/>
<proteinExistence type="inferred from homology"/>
<dbReference type="InterPro" id="IPR012763">
    <property type="entry name" value="DNA_pol_III_sug/sutau_N"/>
</dbReference>
<dbReference type="GO" id="GO:0046872">
    <property type="term" value="F:metal ion binding"/>
    <property type="evidence" value="ECO:0007669"/>
    <property type="project" value="UniProtKB-KW"/>
</dbReference>
<dbReference type="GO" id="GO:0005524">
    <property type="term" value="F:ATP binding"/>
    <property type="evidence" value="ECO:0007669"/>
    <property type="project" value="UniProtKB-KW"/>
</dbReference>
<accession>A0A4R7K519</accession>
<keyword evidence="10" id="KW-0239">DNA-directed DNA polymerase</keyword>
<keyword evidence="5" id="KW-0235">DNA replication</keyword>
<organism evidence="13 14">
    <name type="scientific">Fonticella tunisiensis</name>
    <dbReference type="NCBI Taxonomy" id="1096341"/>
    <lineage>
        <taxon>Bacteria</taxon>
        <taxon>Bacillati</taxon>
        <taxon>Bacillota</taxon>
        <taxon>Clostridia</taxon>
        <taxon>Eubacteriales</taxon>
        <taxon>Clostridiaceae</taxon>
        <taxon>Fonticella</taxon>
    </lineage>
</organism>
<dbReference type="Gene3D" id="1.20.272.10">
    <property type="match status" value="1"/>
</dbReference>
<evidence type="ECO:0000256" key="3">
    <source>
        <dbReference type="ARBA" id="ARBA00022679"/>
    </source>
</evidence>
<dbReference type="GO" id="GO:0006261">
    <property type="term" value="P:DNA-templated DNA replication"/>
    <property type="evidence" value="ECO:0007669"/>
    <property type="project" value="TreeGrafter"/>
</dbReference>
<dbReference type="InterPro" id="IPR008921">
    <property type="entry name" value="DNA_pol3_clamp-load_cplx_C"/>
</dbReference>
<dbReference type="CDD" id="cd18137">
    <property type="entry name" value="HLD_clamp_pol_III_gamma_tau"/>
    <property type="match status" value="1"/>
</dbReference>
<dbReference type="InterPro" id="IPR003593">
    <property type="entry name" value="AAA+_ATPase"/>
</dbReference>
<evidence type="ECO:0000256" key="10">
    <source>
        <dbReference type="ARBA" id="ARBA00022932"/>
    </source>
</evidence>
<dbReference type="Pfam" id="PF13177">
    <property type="entry name" value="DNA_pol3_delta2"/>
    <property type="match status" value="1"/>
</dbReference>
<dbReference type="OrthoDB" id="9810148at2"/>
<dbReference type="InterPro" id="IPR022754">
    <property type="entry name" value="DNA_pol_III_gamma-3"/>
</dbReference>